<evidence type="ECO:0000313" key="10">
    <source>
        <dbReference type="RefSeq" id="XP_040612506.1"/>
    </source>
</evidence>
<comment type="subcellular location">
    <subcellularLocation>
        <location evidence="1">Nucleus</location>
    </subcellularLocation>
</comment>
<feature type="compositionally biased region" description="Acidic residues" evidence="4">
    <location>
        <begin position="29"/>
        <end position="49"/>
    </location>
</feature>
<accession>A0ABM2YCN8</accession>
<organism evidence="5 7">
    <name type="scientific">Mesocricetus auratus</name>
    <name type="common">Golden hamster</name>
    <dbReference type="NCBI Taxonomy" id="10036"/>
    <lineage>
        <taxon>Eukaryota</taxon>
        <taxon>Metazoa</taxon>
        <taxon>Chordata</taxon>
        <taxon>Craniata</taxon>
        <taxon>Vertebrata</taxon>
        <taxon>Euteleostomi</taxon>
        <taxon>Mammalia</taxon>
        <taxon>Eutheria</taxon>
        <taxon>Euarchontoglires</taxon>
        <taxon>Glires</taxon>
        <taxon>Rodentia</taxon>
        <taxon>Myomorpha</taxon>
        <taxon>Muroidea</taxon>
        <taxon>Cricetidae</taxon>
        <taxon>Cricetinae</taxon>
        <taxon>Mesocricetus</taxon>
    </lineage>
</organism>
<gene>
    <name evidence="6 7 8 9 10 11" type="primary">LOC101832004</name>
</gene>
<protein>
    <recommendedName>
        <fullName evidence="2">S100P-binding protein</fullName>
    </recommendedName>
</protein>
<feature type="region of interest" description="Disordered" evidence="4">
    <location>
        <begin position="27"/>
        <end position="49"/>
    </location>
</feature>
<feature type="region of interest" description="Disordered" evidence="4">
    <location>
        <begin position="143"/>
        <end position="251"/>
    </location>
</feature>
<evidence type="ECO:0000256" key="1">
    <source>
        <dbReference type="ARBA" id="ARBA00004123"/>
    </source>
</evidence>
<keyword evidence="5" id="KW-1185">Reference proteome</keyword>
<evidence type="ECO:0000256" key="2">
    <source>
        <dbReference type="ARBA" id="ARBA00020595"/>
    </source>
</evidence>
<feature type="compositionally biased region" description="Basic and acidic residues" evidence="4">
    <location>
        <begin position="169"/>
        <end position="185"/>
    </location>
</feature>
<evidence type="ECO:0000313" key="6">
    <source>
        <dbReference type="RefSeq" id="XP_040612502.1"/>
    </source>
</evidence>
<dbReference type="RefSeq" id="XP_040612506.1">
    <property type="nucleotide sequence ID" value="XM_040756572.1"/>
</dbReference>
<dbReference type="RefSeq" id="XP_040612505.1">
    <property type="nucleotide sequence ID" value="XM_040756571.1"/>
</dbReference>
<evidence type="ECO:0000313" key="11">
    <source>
        <dbReference type="RefSeq" id="XP_040612507.1"/>
    </source>
</evidence>
<keyword evidence="3" id="KW-0539">Nucleus</keyword>
<dbReference type="GeneID" id="101832004"/>
<proteinExistence type="predicted"/>
<sequence>MTCSLMPSEQSSGTSFLVKDNASFSWGSSDEDELDDSLLEFSDGEEDDGHFSFTEEEIEMLLKDDNGGHDEYGERKCQILPGTPHENSVYSLGPSAETPGFFKLPQLSTSVGHGPTPSKSLNRHFVLEKNLIKVTVVAPFNPTVCDPVLDKDKTDSSKDTENPASLGELTREDHLHPNESKHCTEPEGVSPNNSAWDGPLLSSPSNNNIEQTASDKNTPESKKPTPVFSQISNHSEVPNRGSSWKNSGSHKSGCEVRIPVVSSSSNRHTFDKDSGEVKGERRLGKVIPVLQTRTRMFSQSDLEKQKDIYLSKVIAHIEDPGDSNQVCFYVCICAKTRGTLLIPFSIILCLSLIVLGSLTKLQDPRLGTLGELDALMDQVHMQNPDWQHPSDLTTRNYARFRQKPLQRYSLSQWVDRNKRSHHRFQRLPDFSYSPYVSSHPQ</sequence>
<dbReference type="RefSeq" id="XP_040612504.1">
    <property type="nucleotide sequence ID" value="XM_040756570.1"/>
</dbReference>
<evidence type="ECO:0000256" key="4">
    <source>
        <dbReference type="SAM" id="MobiDB-lite"/>
    </source>
</evidence>
<dbReference type="InterPro" id="IPR026097">
    <property type="entry name" value="S100PBP"/>
</dbReference>
<dbReference type="Pfam" id="PF15427">
    <property type="entry name" value="S100PBPR"/>
    <property type="match status" value="2"/>
</dbReference>
<evidence type="ECO:0000313" key="8">
    <source>
        <dbReference type="RefSeq" id="XP_040612504.1"/>
    </source>
</evidence>
<feature type="compositionally biased region" description="Polar residues" evidence="4">
    <location>
        <begin position="227"/>
        <end position="250"/>
    </location>
</feature>
<evidence type="ECO:0000313" key="9">
    <source>
        <dbReference type="RefSeq" id="XP_040612505.1"/>
    </source>
</evidence>
<feature type="compositionally biased region" description="Polar residues" evidence="4">
    <location>
        <begin position="202"/>
        <end position="216"/>
    </location>
</feature>
<evidence type="ECO:0000313" key="5">
    <source>
        <dbReference type="Proteomes" id="UP000886700"/>
    </source>
</evidence>
<dbReference type="PANTHER" id="PTHR14455:SF0">
    <property type="entry name" value="S100P-BINDING PROTEIN"/>
    <property type="match status" value="1"/>
</dbReference>
<reference evidence="6 7" key="1">
    <citation type="submission" date="2025-05" db="UniProtKB">
        <authorList>
            <consortium name="RefSeq"/>
        </authorList>
    </citation>
    <scope>IDENTIFICATION</scope>
    <source>
        <tissue evidence="6 7">Liver</tissue>
    </source>
</reference>
<dbReference type="Proteomes" id="UP000886700">
    <property type="component" value="Unplaced"/>
</dbReference>
<dbReference type="RefSeq" id="XP_040612507.1">
    <property type="nucleotide sequence ID" value="XM_040756573.1"/>
</dbReference>
<dbReference type="RefSeq" id="XP_040612503.1">
    <property type="nucleotide sequence ID" value="XM_040756569.1"/>
</dbReference>
<dbReference type="PANTHER" id="PTHR14455">
    <property type="entry name" value="ASKOPOS"/>
    <property type="match status" value="1"/>
</dbReference>
<name>A0ABM2YCN8_MESAU</name>
<dbReference type="RefSeq" id="XP_040612502.1">
    <property type="nucleotide sequence ID" value="XM_040756568.1"/>
</dbReference>
<evidence type="ECO:0000256" key="3">
    <source>
        <dbReference type="ARBA" id="ARBA00023242"/>
    </source>
</evidence>
<feature type="compositionally biased region" description="Basic and acidic residues" evidence="4">
    <location>
        <begin position="148"/>
        <end position="161"/>
    </location>
</feature>
<evidence type="ECO:0000313" key="7">
    <source>
        <dbReference type="RefSeq" id="XP_040612503.1"/>
    </source>
</evidence>